<gene>
    <name evidence="2" type="ORF">NPIL_149211</name>
</gene>
<feature type="region of interest" description="Disordered" evidence="1">
    <location>
        <begin position="57"/>
        <end position="77"/>
    </location>
</feature>
<reference evidence="2" key="1">
    <citation type="submission" date="2020-08" db="EMBL/GenBank/DDBJ databases">
        <title>Multicomponent nature underlies the extraordinary mechanical properties of spider dragline silk.</title>
        <authorList>
            <person name="Kono N."/>
            <person name="Nakamura H."/>
            <person name="Mori M."/>
            <person name="Yoshida Y."/>
            <person name="Ohtoshi R."/>
            <person name="Malay A.D."/>
            <person name="Moran D.A.P."/>
            <person name="Tomita M."/>
            <person name="Numata K."/>
            <person name="Arakawa K."/>
        </authorList>
    </citation>
    <scope>NUCLEOTIDE SEQUENCE</scope>
</reference>
<evidence type="ECO:0000313" key="2">
    <source>
        <dbReference type="EMBL" id="GFT10158.1"/>
    </source>
</evidence>
<comment type="caution">
    <text evidence="2">The sequence shown here is derived from an EMBL/GenBank/DDBJ whole genome shotgun (WGS) entry which is preliminary data.</text>
</comment>
<proteinExistence type="predicted"/>
<evidence type="ECO:0000313" key="3">
    <source>
        <dbReference type="Proteomes" id="UP000887013"/>
    </source>
</evidence>
<accession>A0A8X6THD6</accession>
<keyword evidence="3" id="KW-1185">Reference proteome</keyword>
<protein>
    <submittedName>
        <fullName evidence="2">Uncharacterized protein</fullName>
    </submittedName>
</protein>
<dbReference type="EMBL" id="BMAW01103648">
    <property type="protein sequence ID" value="GFT10158.1"/>
    <property type="molecule type" value="Genomic_DNA"/>
</dbReference>
<name>A0A8X6THD6_NEPPI</name>
<evidence type="ECO:0000256" key="1">
    <source>
        <dbReference type="SAM" id="MobiDB-lite"/>
    </source>
</evidence>
<dbReference type="AlphaFoldDB" id="A0A8X6THD6"/>
<organism evidence="2 3">
    <name type="scientific">Nephila pilipes</name>
    <name type="common">Giant wood spider</name>
    <name type="synonym">Nephila maculata</name>
    <dbReference type="NCBI Taxonomy" id="299642"/>
    <lineage>
        <taxon>Eukaryota</taxon>
        <taxon>Metazoa</taxon>
        <taxon>Ecdysozoa</taxon>
        <taxon>Arthropoda</taxon>
        <taxon>Chelicerata</taxon>
        <taxon>Arachnida</taxon>
        <taxon>Araneae</taxon>
        <taxon>Araneomorphae</taxon>
        <taxon>Entelegynae</taxon>
        <taxon>Araneoidea</taxon>
        <taxon>Nephilidae</taxon>
        <taxon>Nephila</taxon>
    </lineage>
</organism>
<sequence length="105" mass="11690">MTDEDLSTKVDMADHEREVLIAIDFPLSISCAIAVSLSKKRFLPIFVEGRVEKRAGGSRWTMGRRRGGTGRGHFRDSPFPTSDCDSLKTHTLLHLVLYSITASIL</sequence>
<dbReference type="Proteomes" id="UP000887013">
    <property type="component" value="Unassembled WGS sequence"/>
</dbReference>